<evidence type="ECO:0000313" key="9">
    <source>
        <dbReference type="EMBL" id="AOZ73360.1"/>
    </source>
</evidence>
<dbReference type="InterPro" id="IPR032816">
    <property type="entry name" value="VTT_dom"/>
</dbReference>
<dbReference type="PANTHER" id="PTHR30353">
    <property type="entry name" value="INNER MEMBRANE PROTEIN DEDA-RELATED"/>
    <property type="match status" value="1"/>
</dbReference>
<dbReference type="Pfam" id="PF09335">
    <property type="entry name" value="VTT_dom"/>
    <property type="match status" value="1"/>
</dbReference>
<evidence type="ECO:0000256" key="7">
    <source>
        <dbReference type="RuleBase" id="RU367016"/>
    </source>
</evidence>
<feature type="domain" description="VTT" evidence="8">
    <location>
        <begin position="62"/>
        <end position="187"/>
    </location>
</feature>
<evidence type="ECO:0000256" key="6">
    <source>
        <dbReference type="ARBA" id="ARBA00023136"/>
    </source>
</evidence>
<name>A0A1D9MMI8_9ACTO</name>
<dbReference type="KEGG" id="avu:BK816_08825"/>
<keyword evidence="4 7" id="KW-0812">Transmembrane</keyword>
<protein>
    <submittedName>
        <fullName evidence="9">Alkaline phosphatase</fullName>
    </submittedName>
</protein>
<evidence type="ECO:0000256" key="1">
    <source>
        <dbReference type="ARBA" id="ARBA00004651"/>
    </source>
</evidence>
<feature type="transmembrane region" description="Helical" evidence="7">
    <location>
        <begin position="82"/>
        <end position="103"/>
    </location>
</feature>
<dbReference type="EMBL" id="CP017812">
    <property type="protein sequence ID" value="AOZ73360.1"/>
    <property type="molecule type" value="Genomic_DNA"/>
</dbReference>
<reference evidence="9 10" key="1">
    <citation type="submission" date="2016-10" db="EMBL/GenBank/DDBJ databases">
        <title>Actinomyces aegypiusis sp. nov., isolated from the Aegypius monachus in Qinghai Tibet Plateau China.</title>
        <authorList>
            <person name="Wang Y."/>
        </authorList>
    </citation>
    <scope>NUCLEOTIDE SEQUENCE [LARGE SCALE GENOMIC DNA]</scope>
    <source>
        <strain evidence="9 10">VUL4_3</strain>
    </source>
</reference>
<evidence type="ECO:0000256" key="5">
    <source>
        <dbReference type="ARBA" id="ARBA00022989"/>
    </source>
</evidence>
<gene>
    <name evidence="9" type="ORF">BK816_08825</name>
</gene>
<evidence type="ECO:0000256" key="4">
    <source>
        <dbReference type="ARBA" id="ARBA00022692"/>
    </source>
</evidence>
<evidence type="ECO:0000256" key="3">
    <source>
        <dbReference type="ARBA" id="ARBA00022475"/>
    </source>
</evidence>
<feature type="transmembrane region" description="Helical" evidence="7">
    <location>
        <begin position="200"/>
        <end position="222"/>
    </location>
</feature>
<feature type="transmembrane region" description="Helical" evidence="7">
    <location>
        <begin position="36"/>
        <end position="62"/>
    </location>
</feature>
<dbReference type="Proteomes" id="UP000176288">
    <property type="component" value="Chromosome"/>
</dbReference>
<feature type="transmembrane region" description="Helical" evidence="7">
    <location>
        <begin position="6"/>
        <end position="29"/>
    </location>
</feature>
<comment type="similarity">
    <text evidence="2 7">Belongs to the DedA family.</text>
</comment>
<dbReference type="PANTHER" id="PTHR30353:SF0">
    <property type="entry name" value="TRANSMEMBRANE PROTEIN"/>
    <property type="match status" value="1"/>
</dbReference>
<dbReference type="STRING" id="1912795.BK816_08825"/>
<comment type="subcellular location">
    <subcellularLocation>
        <location evidence="1 7">Cell membrane</location>
        <topology evidence="1 7">Multi-pass membrane protein</topology>
    </subcellularLocation>
</comment>
<dbReference type="AlphaFoldDB" id="A0A1D9MMI8"/>
<dbReference type="InterPro" id="IPR032818">
    <property type="entry name" value="DedA-like"/>
</dbReference>
<evidence type="ECO:0000256" key="2">
    <source>
        <dbReference type="ARBA" id="ARBA00010792"/>
    </source>
</evidence>
<feature type="transmembrane region" description="Helical" evidence="7">
    <location>
        <begin position="174"/>
        <end position="194"/>
    </location>
</feature>
<sequence length="239" mass="26869">MINQIFTAWTTLAPNLMPGSFFGDIVYYFRNVDEMLIALGPWVLAITCLIVFIESGVLFPFLPGDSLIFTAGLLHSQLGLNLWLLMFLIFLSAFCGDQVGYFLGYKFGRRLFSPDAKILKTEYLEAAEGFFEKHGGPALILARFVPLVRTYVPLAAGIAGYKYTHFLRWDITGAFLWGMGVTFLGSQLGSITFIRENVDILAIIIVLISILPLLIKATPVFTQKLKTWRQERAAKKRVK</sequence>
<dbReference type="GO" id="GO:0005886">
    <property type="term" value="C:plasma membrane"/>
    <property type="evidence" value="ECO:0007669"/>
    <property type="project" value="UniProtKB-SubCell"/>
</dbReference>
<keyword evidence="3 7" id="KW-1003">Cell membrane</keyword>
<accession>A0A1D9MMI8</accession>
<proteinExistence type="inferred from homology"/>
<keyword evidence="5 7" id="KW-1133">Transmembrane helix</keyword>
<evidence type="ECO:0000313" key="10">
    <source>
        <dbReference type="Proteomes" id="UP000176288"/>
    </source>
</evidence>
<keyword evidence="10" id="KW-1185">Reference proteome</keyword>
<evidence type="ECO:0000259" key="8">
    <source>
        <dbReference type="Pfam" id="PF09335"/>
    </source>
</evidence>
<keyword evidence="6 7" id="KW-0472">Membrane</keyword>
<organism evidence="9 10">
    <name type="scientific">Boudabousia tangfeifanii</name>
    <dbReference type="NCBI Taxonomy" id="1912795"/>
    <lineage>
        <taxon>Bacteria</taxon>
        <taxon>Bacillati</taxon>
        <taxon>Actinomycetota</taxon>
        <taxon>Actinomycetes</taxon>
        <taxon>Actinomycetales</taxon>
        <taxon>Actinomycetaceae</taxon>
        <taxon>Boudabousia</taxon>
    </lineage>
</organism>